<keyword evidence="3" id="KW-1185">Reference proteome</keyword>
<feature type="region of interest" description="Disordered" evidence="1">
    <location>
        <begin position="34"/>
        <end position="56"/>
    </location>
</feature>
<dbReference type="AlphaFoldDB" id="A0A9P5WXP2"/>
<accession>A0A9P5WXP2</accession>
<name>A0A9P5WXP2_9AGAR</name>
<evidence type="ECO:0000313" key="2">
    <source>
        <dbReference type="EMBL" id="KAF9440944.1"/>
    </source>
</evidence>
<reference evidence="2" key="1">
    <citation type="submission" date="2020-11" db="EMBL/GenBank/DDBJ databases">
        <authorList>
            <consortium name="DOE Joint Genome Institute"/>
            <person name="Ahrendt S."/>
            <person name="Riley R."/>
            <person name="Andreopoulos W."/>
            <person name="Labutti K."/>
            <person name="Pangilinan J."/>
            <person name="Ruiz-Duenas F.J."/>
            <person name="Barrasa J.M."/>
            <person name="Sanchez-Garcia M."/>
            <person name="Camarero S."/>
            <person name="Miyauchi S."/>
            <person name="Serrano A."/>
            <person name="Linde D."/>
            <person name="Babiker R."/>
            <person name="Drula E."/>
            <person name="Ayuso-Fernandez I."/>
            <person name="Pacheco R."/>
            <person name="Padilla G."/>
            <person name="Ferreira P."/>
            <person name="Barriuso J."/>
            <person name="Kellner H."/>
            <person name="Castanera R."/>
            <person name="Alfaro M."/>
            <person name="Ramirez L."/>
            <person name="Pisabarro A.G."/>
            <person name="Kuo A."/>
            <person name="Tritt A."/>
            <person name="Lipzen A."/>
            <person name="He G."/>
            <person name="Yan M."/>
            <person name="Ng V."/>
            <person name="Cullen D."/>
            <person name="Martin F."/>
            <person name="Rosso M.-N."/>
            <person name="Henrissat B."/>
            <person name="Hibbett D."/>
            <person name="Martinez A.T."/>
            <person name="Grigoriev I.V."/>
        </authorList>
    </citation>
    <scope>NUCLEOTIDE SEQUENCE</scope>
    <source>
        <strain evidence="2">MF-IS2</strain>
    </source>
</reference>
<comment type="caution">
    <text evidence="2">The sequence shown here is derived from an EMBL/GenBank/DDBJ whole genome shotgun (WGS) entry which is preliminary data.</text>
</comment>
<proteinExistence type="predicted"/>
<sequence length="193" mass="21705">MTLSKYGMAEVWEVDQVSKGQEDVRMKRALMTDLSNHSSPPTVLPPTTKWHPPATSGALNSSWSIIQKTSLRKDYATEGPVTIMDLFNPDSPTLEDELKVYELLELDASGDVDVDHGINNMRSNVLESPVGDEVTVELAWDTQRQRNIRLPVDMPACFWWPDLRMILDTTASGHEEVPRLRTLMEAQVTVLKA</sequence>
<organism evidence="2 3">
    <name type="scientific">Macrolepiota fuliginosa MF-IS2</name>
    <dbReference type="NCBI Taxonomy" id="1400762"/>
    <lineage>
        <taxon>Eukaryota</taxon>
        <taxon>Fungi</taxon>
        <taxon>Dikarya</taxon>
        <taxon>Basidiomycota</taxon>
        <taxon>Agaricomycotina</taxon>
        <taxon>Agaricomycetes</taxon>
        <taxon>Agaricomycetidae</taxon>
        <taxon>Agaricales</taxon>
        <taxon>Agaricineae</taxon>
        <taxon>Agaricaceae</taxon>
        <taxon>Macrolepiota</taxon>
    </lineage>
</organism>
<evidence type="ECO:0000256" key="1">
    <source>
        <dbReference type="SAM" id="MobiDB-lite"/>
    </source>
</evidence>
<evidence type="ECO:0000313" key="3">
    <source>
        <dbReference type="Proteomes" id="UP000807342"/>
    </source>
</evidence>
<dbReference type="EMBL" id="MU152156">
    <property type="protein sequence ID" value="KAF9440944.1"/>
    <property type="molecule type" value="Genomic_DNA"/>
</dbReference>
<protein>
    <submittedName>
        <fullName evidence="2">Uncharacterized protein</fullName>
    </submittedName>
</protein>
<dbReference type="Proteomes" id="UP000807342">
    <property type="component" value="Unassembled WGS sequence"/>
</dbReference>
<gene>
    <name evidence="2" type="ORF">P691DRAFT_781010</name>
</gene>